<keyword evidence="2" id="KW-1185">Reference proteome</keyword>
<dbReference type="RefSeq" id="WP_183815220.1">
    <property type="nucleotide sequence ID" value="NZ_JACHOB010000001.1"/>
</dbReference>
<protein>
    <submittedName>
        <fullName evidence="1">Uncharacterized protein</fullName>
    </submittedName>
</protein>
<comment type="caution">
    <text evidence="1">The sequence shown here is derived from an EMBL/GenBank/DDBJ whole genome shotgun (WGS) entry which is preliminary data.</text>
</comment>
<dbReference type="EMBL" id="JACHOB010000001">
    <property type="protein sequence ID" value="MBB4657823.1"/>
    <property type="molecule type" value="Genomic_DNA"/>
</dbReference>
<name>A0A840I0L9_9PROT</name>
<dbReference type="Proteomes" id="UP000563524">
    <property type="component" value="Unassembled WGS sequence"/>
</dbReference>
<evidence type="ECO:0000313" key="1">
    <source>
        <dbReference type="EMBL" id="MBB4657823.1"/>
    </source>
</evidence>
<accession>A0A840I0L9</accession>
<gene>
    <name evidence="1" type="ORF">GGQ59_000323</name>
</gene>
<evidence type="ECO:0000313" key="2">
    <source>
        <dbReference type="Proteomes" id="UP000563524"/>
    </source>
</evidence>
<organism evidence="1 2">
    <name type="scientific">Parvularcula dongshanensis</name>
    <dbReference type="NCBI Taxonomy" id="1173995"/>
    <lineage>
        <taxon>Bacteria</taxon>
        <taxon>Pseudomonadati</taxon>
        <taxon>Pseudomonadota</taxon>
        <taxon>Alphaproteobacteria</taxon>
        <taxon>Parvularculales</taxon>
        <taxon>Parvularculaceae</taxon>
        <taxon>Parvularcula</taxon>
    </lineage>
</organism>
<sequence>MRHVHFSGPNASALIGAAGATIASFALRGWRCTVAAGGAKKEALAALGAEPEASGEADLFVAHEAERPRERPCLFWGGAAPLILRVHEGLDAKVAALGAQRGFALGEGEARAVILAALTLGQGTGAEGFAPGEGAEDRLPALLAADR</sequence>
<dbReference type="AlphaFoldDB" id="A0A840I0L9"/>
<reference evidence="1 2" key="1">
    <citation type="submission" date="2020-08" db="EMBL/GenBank/DDBJ databases">
        <title>Genomic Encyclopedia of Type Strains, Phase IV (KMG-IV): sequencing the most valuable type-strain genomes for metagenomic binning, comparative biology and taxonomic classification.</title>
        <authorList>
            <person name="Goeker M."/>
        </authorList>
    </citation>
    <scope>NUCLEOTIDE SEQUENCE [LARGE SCALE GENOMIC DNA]</scope>
    <source>
        <strain evidence="1 2">DSM 102850</strain>
    </source>
</reference>
<proteinExistence type="predicted"/>